<keyword evidence="2" id="KW-1185">Reference proteome</keyword>
<reference evidence="1 2" key="1">
    <citation type="submission" date="2020-02" db="EMBL/GenBank/DDBJ databases">
        <authorList>
            <person name="Ma Q."/>
            <person name="Huang Y."/>
            <person name="Song X."/>
            <person name="Pei D."/>
        </authorList>
    </citation>
    <scope>NUCLEOTIDE SEQUENCE [LARGE SCALE GENOMIC DNA]</scope>
    <source>
        <strain evidence="1">Sxm20200214</strain>
        <tissue evidence="1">Leaf</tissue>
    </source>
</reference>
<dbReference type="EMBL" id="JAAMPC010000006">
    <property type="protein sequence ID" value="KAG2306681.1"/>
    <property type="molecule type" value="Genomic_DNA"/>
</dbReference>
<gene>
    <name evidence="1" type="ORF">Bca52824_026429</name>
</gene>
<organism evidence="1 2">
    <name type="scientific">Brassica carinata</name>
    <name type="common">Ethiopian mustard</name>
    <name type="synonym">Abyssinian cabbage</name>
    <dbReference type="NCBI Taxonomy" id="52824"/>
    <lineage>
        <taxon>Eukaryota</taxon>
        <taxon>Viridiplantae</taxon>
        <taxon>Streptophyta</taxon>
        <taxon>Embryophyta</taxon>
        <taxon>Tracheophyta</taxon>
        <taxon>Spermatophyta</taxon>
        <taxon>Magnoliopsida</taxon>
        <taxon>eudicotyledons</taxon>
        <taxon>Gunneridae</taxon>
        <taxon>Pentapetalae</taxon>
        <taxon>rosids</taxon>
        <taxon>malvids</taxon>
        <taxon>Brassicales</taxon>
        <taxon>Brassicaceae</taxon>
        <taxon>Brassiceae</taxon>
        <taxon>Brassica</taxon>
    </lineage>
</organism>
<comment type="caution">
    <text evidence="1">The sequence shown here is derived from an EMBL/GenBank/DDBJ whole genome shotgun (WGS) entry which is preliminary data.</text>
</comment>
<evidence type="ECO:0000313" key="1">
    <source>
        <dbReference type="EMBL" id="KAG2306681.1"/>
    </source>
</evidence>
<dbReference type="Proteomes" id="UP000886595">
    <property type="component" value="Unassembled WGS sequence"/>
</dbReference>
<name>A0A8X7VAA4_BRACI</name>
<sequence>MIGASYRFLFLAADAPDQFLFLESIQFSMEMVGAEYGKMEKSYAVNMVGAKYGTWTAKRSSLRFLV</sequence>
<evidence type="ECO:0000313" key="2">
    <source>
        <dbReference type="Proteomes" id="UP000886595"/>
    </source>
</evidence>
<accession>A0A8X7VAA4</accession>
<protein>
    <submittedName>
        <fullName evidence="1">Uncharacterized protein</fullName>
    </submittedName>
</protein>
<dbReference type="AlphaFoldDB" id="A0A8X7VAA4"/>
<proteinExistence type="predicted"/>